<comment type="similarity">
    <text evidence="2 15">Belongs to the peptidase M1 family.</text>
</comment>
<dbReference type="InterPro" id="IPR045357">
    <property type="entry name" value="Aminopeptidase_N-like_N"/>
</dbReference>
<dbReference type="SUPFAM" id="SSF55486">
    <property type="entry name" value="Metalloproteases ('zincins'), catalytic domain"/>
    <property type="match status" value="1"/>
</dbReference>
<evidence type="ECO:0000256" key="12">
    <source>
        <dbReference type="ARBA" id="ARBA00023180"/>
    </source>
</evidence>
<feature type="active site" description="Proton acceptor" evidence="14">
    <location>
        <position position="337"/>
    </location>
</feature>
<sequence length="911" mass="104617">MDYYNLLTTIIALTMIAKSSEDRLSNQAGVYKYDLYLTFTETTFTQFPYEYEGYMIITFGGREDLQLHSASDFITYKSVKLEVMSNVTDISVDVDEENDVATFLGTETASRTAYHCFLYINYTSRLSQDDMYGLYKTTYKTNGKTTYMLGSQFQPTYARRVFPCKDEPSYKAPIRLNITHPDNMDVYFNTPVDVYILPDDDETYNITYHLMTDEMATYTAGLLLAFTEDYTCSVGANFTTGNIYYFRVCSSPEMEPQRQFAVEISPTLIAYLYNVTQFRYGARMGIPKMDLMVLPNMVSSATENWGIITFREQDILYDEENSSNLDKQHISEMITYEFTQMWFGDLATFEWWNFAYFTKGLAYYFKFLVTNEAFSDWDLNNQFVYRVLQPALELDSFKNSPSLRIGVNTTDEITSNLGHMTHLKGACLYRMLNDVIAGYKNFRQGVEYFMSSLTSRTTEPQGLWNLISAQINLDNRALLPPRTYLKDTLINWETNPGFPLLNVSRNGTKISIDQKGRFLYSGLDTQYQWYVPVSYVFSSNLSDFDNTTVNEYVLLNSSLEINLPSENEEWILLNTQAAGFYRVHYGEMWRNISTSIHSDEFGGIPQLNRAQLLDDVFALARANHLNYSFLFDFVDYLTEEVSLYPWITALNGCEYILRRVGHATALGIKIQVRFFPYLSKVYSTVPWTTINENDQAYSIKQMELLGAVCKLGYSDCVRNAVRQFTNFKSSGNRPHKNLRSIVYCTGLKFGSGTSNWNFLWDTYATTDFAGEKVKILAALGCTENKNLLEKSLALTLQDSSGIKLQDAPIVFQSVYSNSETGAGVALQFLINNFEAIAKRYQDMNSLRNMVVGLAEYLADDSQIIQFRDFLRTTNNLPEEIKSVAEQAIEITEVNVRWLDDHLTELNELFGL</sequence>
<comment type="cofactor">
    <cofactor evidence="15">
        <name>Zn(2+)</name>
        <dbReference type="ChEBI" id="CHEBI:29105"/>
    </cofactor>
    <text evidence="15">Binds 1 zinc ion per subunit.</text>
</comment>
<reference evidence="19" key="1">
    <citation type="submission" date="2022-01" db="EMBL/GenBank/DDBJ databases">
        <authorList>
            <person name="King R."/>
        </authorList>
    </citation>
    <scope>NUCLEOTIDE SEQUENCE</scope>
</reference>
<dbReference type="InterPro" id="IPR027268">
    <property type="entry name" value="Peptidase_M4/M1_CTD_sf"/>
</dbReference>
<dbReference type="InterPro" id="IPR001930">
    <property type="entry name" value="Peptidase_M1"/>
</dbReference>
<dbReference type="GO" id="GO:0005886">
    <property type="term" value="C:plasma membrane"/>
    <property type="evidence" value="ECO:0007669"/>
    <property type="project" value="UniProtKB-SubCell"/>
</dbReference>
<dbReference type="PANTHER" id="PTHR11533:SF301">
    <property type="entry name" value="AMINOPEPTIDASE"/>
    <property type="match status" value="1"/>
</dbReference>
<dbReference type="GO" id="GO:0005737">
    <property type="term" value="C:cytoplasm"/>
    <property type="evidence" value="ECO:0007669"/>
    <property type="project" value="TreeGrafter"/>
</dbReference>
<keyword evidence="10" id="KW-0472">Membrane</keyword>
<evidence type="ECO:0000256" key="11">
    <source>
        <dbReference type="ARBA" id="ARBA00023157"/>
    </source>
</evidence>
<proteinExistence type="inferred from homology"/>
<evidence type="ECO:0000256" key="9">
    <source>
        <dbReference type="ARBA" id="ARBA00023049"/>
    </source>
</evidence>
<dbReference type="EMBL" id="OU892284">
    <property type="protein sequence ID" value="CAG9772411.1"/>
    <property type="molecule type" value="Genomic_DNA"/>
</dbReference>
<evidence type="ECO:0000259" key="17">
    <source>
        <dbReference type="Pfam" id="PF11838"/>
    </source>
</evidence>
<evidence type="ECO:0000313" key="19">
    <source>
        <dbReference type="EMBL" id="CAG9772411.1"/>
    </source>
</evidence>
<accession>A0A9N9MVL8</accession>
<dbReference type="GO" id="GO:0042277">
    <property type="term" value="F:peptide binding"/>
    <property type="evidence" value="ECO:0007669"/>
    <property type="project" value="TreeGrafter"/>
</dbReference>
<dbReference type="Proteomes" id="UP001152799">
    <property type="component" value="Chromosome 8"/>
</dbReference>
<dbReference type="Gene3D" id="2.60.40.1730">
    <property type="entry name" value="tricorn interacting facor f3 domain"/>
    <property type="match status" value="1"/>
</dbReference>
<protein>
    <recommendedName>
        <fullName evidence="15">Aminopeptidase</fullName>
        <ecNumber evidence="15">3.4.11.-</ecNumber>
    </recommendedName>
</protein>
<keyword evidence="7 15" id="KW-0378">Hydrolase</keyword>
<dbReference type="GO" id="GO:0070006">
    <property type="term" value="F:metalloaminopeptidase activity"/>
    <property type="evidence" value="ECO:0007669"/>
    <property type="project" value="TreeGrafter"/>
</dbReference>
<keyword evidence="8 15" id="KW-0862">Zinc</keyword>
<evidence type="ECO:0000256" key="13">
    <source>
        <dbReference type="ARBA" id="ARBA00023288"/>
    </source>
</evidence>
<keyword evidence="12" id="KW-0325">Glycoprotein</keyword>
<feature type="domain" description="Peptidase M1 membrane alanine aminopeptidase" evidence="16">
    <location>
        <begin position="266"/>
        <end position="473"/>
    </location>
</feature>
<dbReference type="OrthoDB" id="10031169at2759"/>
<keyword evidence="9 15" id="KW-0482">Metalloprotease</keyword>
<dbReference type="GO" id="GO:0006508">
    <property type="term" value="P:proteolysis"/>
    <property type="evidence" value="ECO:0007669"/>
    <property type="project" value="UniProtKB-KW"/>
</dbReference>
<keyword evidence="13" id="KW-0449">Lipoprotein</keyword>
<dbReference type="GO" id="GO:0005615">
    <property type="term" value="C:extracellular space"/>
    <property type="evidence" value="ECO:0007669"/>
    <property type="project" value="TreeGrafter"/>
</dbReference>
<evidence type="ECO:0000256" key="4">
    <source>
        <dbReference type="ARBA" id="ARBA00022622"/>
    </source>
</evidence>
<dbReference type="InterPro" id="IPR024571">
    <property type="entry name" value="ERAP1-like_C_dom"/>
</dbReference>
<dbReference type="Gene3D" id="2.60.40.1910">
    <property type="match status" value="1"/>
</dbReference>
<dbReference type="GO" id="GO:0043171">
    <property type="term" value="P:peptide catabolic process"/>
    <property type="evidence" value="ECO:0007669"/>
    <property type="project" value="TreeGrafter"/>
</dbReference>
<gene>
    <name evidence="19" type="ORF">CEUTPL_LOCUS12823</name>
</gene>
<feature type="domain" description="ERAP1-like C-terminal" evidence="17">
    <location>
        <begin position="570"/>
        <end position="890"/>
    </location>
</feature>
<evidence type="ECO:0000256" key="15">
    <source>
        <dbReference type="RuleBase" id="RU364040"/>
    </source>
</evidence>
<evidence type="ECO:0000256" key="5">
    <source>
        <dbReference type="ARBA" id="ARBA00022670"/>
    </source>
</evidence>
<keyword evidence="15" id="KW-0031">Aminopeptidase</keyword>
<keyword evidence="3" id="KW-1003">Cell membrane</keyword>
<dbReference type="GO" id="GO:0098552">
    <property type="term" value="C:side of membrane"/>
    <property type="evidence" value="ECO:0007669"/>
    <property type="project" value="UniProtKB-KW"/>
</dbReference>
<dbReference type="Gene3D" id="1.10.390.10">
    <property type="entry name" value="Neutral Protease Domain 2"/>
    <property type="match status" value="1"/>
</dbReference>
<evidence type="ECO:0000256" key="6">
    <source>
        <dbReference type="ARBA" id="ARBA00022723"/>
    </source>
</evidence>
<evidence type="ECO:0000256" key="10">
    <source>
        <dbReference type="ARBA" id="ARBA00023136"/>
    </source>
</evidence>
<evidence type="ECO:0000256" key="1">
    <source>
        <dbReference type="ARBA" id="ARBA00004609"/>
    </source>
</evidence>
<dbReference type="Pfam" id="PF01433">
    <property type="entry name" value="Peptidase_M1"/>
    <property type="match status" value="1"/>
</dbReference>
<dbReference type="GO" id="GO:0008270">
    <property type="term" value="F:zinc ion binding"/>
    <property type="evidence" value="ECO:0007669"/>
    <property type="project" value="UniProtKB-UniRule"/>
</dbReference>
<keyword evidence="5 15" id="KW-0645">Protease</keyword>
<evidence type="ECO:0000256" key="8">
    <source>
        <dbReference type="ARBA" id="ARBA00022833"/>
    </source>
</evidence>
<feature type="domain" description="Aminopeptidase N-like N-terminal" evidence="18">
    <location>
        <begin position="62"/>
        <end position="218"/>
    </location>
</feature>
<dbReference type="SUPFAM" id="SSF63737">
    <property type="entry name" value="Leukotriene A4 hydrolase N-terminal domain"/>
    <property type="match status" value="1"/>
</dbReference>
<dbReference type="CDD" id="cd09601">
    <property type="entry name" value="M1_APN-Q_like"/>
    <property type="match status" value="1"/>
</dbReference>
<organism evidence="19 20">
    <name type="scientific">Ceutorhynchus assimilis</name>
    <name type="common">cabbage seed weevil</name>
    <dbReference type="NCBI Taxonomy" id="467358"/>
    <lineage>
        <taxon>Eukaryota</taxon>
        <taxon>Metazoa</taxon>
        <taxon>Ecdysozoa</taxon>
        <taxon>Arthropoda</taxon>
        <taxon>Hexapoda</taxon>
        <taxon>Insecta</taxon>
        <taxon>Pterygota</taxon>
        <taxon>Neoptera</taxon>
        <taxon>Endopterygota</taxon>
        <taxon>Coleoptera</taxon>
        <taxon>Polyphaga</taxon>
        <taxon>Cucujiformia</taxon>
        <taxon>Curculionidae</taxon>
        <taxon>Ceutorhynchinae</taxon>
        <taxon>Ceutorhynchus</taxon>
    </lineage>
</organism>
<dbReference type="Gene3D" id="1.25.50.20">
    <property type="match status" value="1"/>
</dbReference>
<evidence type="ECO:0000259" key="18">
    <source>
        <dbReference type="Pfam" id="PF17900"/>
    </source>
</evidence>
<keyword evidence="11" id="KW-1015">Disulfide bond</keyword>
<dbReference type="PRINTS" id="PR00756">
    <property type="entry name" value="ALADIPTASE"/>
</dbReference>
<dbReference type="PANTHER" id="PTHR11533">
    <property type="entry name" value="PROTEASE M1 ZINC METALLOPROTEASE"/>
    <property type="match status" value="1"/>
</dbReference>
<evidence type="ECO:0000256" key="7">
    <source>
        <dbReference type="ARBA" id="ARBA00022801"/>
    </source>
</evidence>
<dbReference type="InterPro" id="IPR042097">
    <property type="entry name" value="Aminopeptidase_N-like_N_sf"/>
</dbReference>
<evidence type="ECO:0000256" key="3">
    <source>
        <dbReference type="ARBA" id="ARBA00022475"/>
    </source>
</evidence>
<dbReference type="Pfam" id="PF17900">
    <property type="entry name" value="Peptidase_M1_N"/>
    <property type="match status" value="1"/>
</dbReference>
<evidence type="ECO:0000256" key="2">
    <source>
        <dbReference type="ARBA" id="ARBA00010136"/>
    </source>
</evidence>
<dbReference type="InterPro" id="IPR014782">
    <property type="entry name" value="Peptidase_M1_dom"/>
</dbReference>
<evidence type="ECO:0000313" key="20">
    <source>
        <dbReference type="Proteomes" id="UP001152799"/>
    </source>
</evidence>
<dbReference type="FunFam" id="1.25.50.20:FF:000001">
    <property type="entry name" value="Aminopeptidase"/>
    <property type="match status" value="1"/>
</dbReference>
<evidence type="ECO:0000256" key="14">
    <source>
        <dbReference type="PIRSR" id="PIRSR634016-1"/>
    </source>
</evidence>
<name>A0A9N9MVL8_9CUCU</name>
<dbReference type="InterPro" id="IPR050344">
    <property type="entry name" value="Peptidase_M1_aminopeptidases"/>
</dbReference>
<keyword evidence="20" id="KW-1185">Reference proteome</keyword>
<keyword evidence="6 15" id="KW-0479">Metal-binding</keyword>
<dbReference type="EC" id="3.4.11.-" evidence="15"/>
<comment type="subcellular location">
    <subcellularLocation>
        <location evidence="1">Cell membrane</location>
        <topology evidence="1">Lipid-anchor</topology>
        <topology evidence="1">GPI-anchor</topology>
    </subcellularLocation>
</comment>
<keyword evidence="4" id="KW-0336">GPI-anchor</keyword>
<dbReference type="AlphaFoldDB" id="A0A9N9MVL8"/>
<dbReference type="Pfam" id="PF11838">
    <property type="entry name" value="ERAP1_C"/>
    <property type="match status" value="1"/>
</dbReference>
<dbReference type="InterPro" id="IPR034016">
    <property type="entry name" value="M1_APN-typ"/>
</dbReference>
<evidence type="ECO:0000259" key="16">
    <source>
        <dbReference type="Pfam" id="PF01433"/>
    </source>
</evidence>